<dbReference type="Pfam" id="PF08281">
    <property type="entry name" value="Sigma70_r4_2"/>
    <property type="match status" value="1"/>
</dbReference>
<protein>
    <submittedName>
        <fullName evidence="7">Sigma-70 family RNA polymerase sigma factor</fullName>
    </submittedName>
</protein>
<dbReference type="Pfam" id="PF04542">
    <property type="entry name" value="Sigma70_r2"/>
    <property type="match status" value="1"/>
</dbReference>
<comment type="similarity">
    <text evidence="1">Belongs to the sigma-70 factor family. ECF subfamily.</text>
</comment>
<evidence type="ECO:0000259" key="6">
    <source>
        <dbReference type="Pfam" id="PF08281"/>
    </source>
</evidence>
<dbReference type="AlphaFoldDB" id="A0A5C6TVU8"/>
<gene>
    <name evidence="7" type="ORF">FRZ32_10680</name>
</gene>
<name>A0A5C6TVU8_9SPHN</name>
<evidence type="ECO:0000313" key="8">
    <source>
        <dbReference type="Proteomes" id="UP000321249"/>
    </source>
</evidence>
<dbReference type="PANTHER" id="PTHR43133:SF45">
    <property type="entry name" value="RNA POLYMERASE ECF-TYPE SIGMA FACTOR"/>
    <property type="match status" value="1"/>
</dbReference>
<reference evidence="7 8" key="1">
    <citation type="journal article" date="2015" name="J. Microbiol.">
        <title>Sphingosinicella ginsenosidimutans sp. nov., with ginsenoside converting activity.</title>
        <authorList>
            <person name="Kim J.K."/>
            <person name="Kang M.S."/>
            <person name="Park S.C."/>
            <person name="Kim K.M."/>
            <person name="Choi K."/>
            <person name="Yoon M.H."/>
            <person name="Im W.T."/>
        </authorList>
    </citation>
    <scope>NUCLEOTIDE SEQUENCE [LARGE SCALE GENOMIC DNA]</scope>
    <source>
        <strain evidence="7 8">BS-11</strain>
    </source>
</reference>
<organism evidence="7 8">
    <name type="scientific">Allosphingosinicella ginsenosidimutans</name>
    <dbReference type="NCBI Taxonomy" id="1176539"/>
    <lineage>
        <taxon>Bacteria</taxon>
        <taxon>Pseudomonadati</taxon>
        <taxon>Pseudomonadota</taxon>
        <taxon>Alphaproteobacteria</taxon>
        <taxon>Sphingomonadales</taxon>
        <taxon>Sphingomonadaceae</taxon>
        <taxon>Allosphingosinicella</taxon>
    </lineage>
</organism>
<feature type="domain" description="RNA polymerase sigma factor 70 region 4 type 2" evidence="6">
    <location>
        <begin position="111"/>
        <end position="162"/>
    </location>
</feature>
<evidence type="ECO:0000259" key="5">
    <source>
        <dbReference type="Pfam" id="PF04542"/>
    </source>
</evidence>
<dbReference type="InterPro" id="IPR007627">
    <property type="entry name" value="RNA_pol_sigma70_r2"/>
</dbReference>
<dbReference type="GO" id="GO:0006352">
    <property type="term" value="P:DNA-templated transcription initiation"/>
    <property type="evidence" value="ECO:0007669"/>
    <property type="project" value="InterPro"/>
</dbReference>
<dbReference type="Gene3D" id="1.10.1740.10">
    <property type="match status" value="1"/>
</dbReference>
<feature type="domain" description="RNA polymerase sigma-70 region 2" evidence="5">
    <location>
        <begin position="16"/>
        <end position="82"/>
    </location>
</feature>
<sequence>MTQHEGGALPPFEQIVADHGALISRIAMSYEADPALREDLTQQIFLAIWQALPSFRADSSLRTFIARIAQNRSISFVARQVRLPPVAELNEGLEADEPDPEQKAMEASDRRVLLDATRKLPLPQRQVIVLVLEGFDYGEIAQMLDIAPNALALRLSRAKAALKAIMEQAR</sequence>
<dbReference type="InterPro" id="IPR013325">
    <property type="entry name" value="RNA_pol_sigma_r2"/>
</dbReference>
<dbReference type="PANTHER" id="PTHR43133">
    <property type="entry name" value="RNA POLYMERASE ECF-TYPE SIGMA FACTO"/>
    <property type="match status" value="1"/>
</dbReference>
<evidence type="ECO:0000256" key="2">
    <source>
        <dbReference type="ARBA" id="ARBA00023015"/>
    </source>
</evidence>
<evidence type="ECO:0000313" key="7">
    <source>
        <dbReference type="EMBL" id="TXC64081.1"/>
    </source>
</evidence>
<evidence type="ECO:0000256" key="1">
    <source>
        <dbReference type="ARBA" id="ARBA00010641"/>
    </source>
</evidence>
<proteinExistence type="inferred from homology"/>
<dbReference type="InterPro" id="IPR039425">
    <property type="entry name" value="RNA_pol_sigma-70-like"/>
</dbReference>
<dbReference type="SUPFAM" id="SSF88659">
    <property type="entry name" value="Sigma3 and sigma4 domains of RNA polymerase sigma factors"/>
    <property type="match status" value="1"/>
</dbReference>
<evidence type="ECO:0000256" key="3">
    <source>
        <dbReference type="ARBA" id="ARBA00023082"/>
    </source>
</evidence>
<accession>A0A5C6TVU8</accession>
<dbReference type="NCBIfam" id="TIGR02937">
    <property type="entry name" value="sigma70-ECF"/>
    <property type="match status" value="1"/>
</dbReference>
<dbReference type="InterPro" id="IPR014284">
    <property type="entry name" value="RNA_pol_sigma-70_dom"/>
</dbReference>
<dbReference type="OrthoDB" id="9803470at2"/>
<keyword evidence="3" id="KW-0731">Sigma factor</keyword>
<evidence type="ECO:0000256" key="4">
    <source>
        <dbReference type="ARBA" id="ARBA00023163"/>
    </source>
</evidence>
<comment type="caution">
    <text evidence="7">The sequence shown here is derived from an EMBL/GenBank/DDBJ whole genome shotgun (WGS) entry which is preliminary data.</text>
</comment>
<dbReference type="InterPro" id="IPR013249">
    <property type="entry name" value="RNA_pol_sigma70_r4_t2"/>
</dbReference>
<keyword evidence="8" id="KW-1185">Reference proteome</keyword>
<keyword evidence="2" id="KW-0805">Transcription regulation</keyword>
<dbReference type="Gene3D" id="1.10.10.10">
    <property type="entry name" value="Winged helix-like DNA-binding domain superfamily/Winged helix DNA-binding domain"/>
    <property type="match status" value="1"/>
</dbReference>
<dbReference type="GO" id="GO:0003677">
    <property type="term" value="F:DNA binding"/>
    <property type="evidence" value="ECO:0007669"/>
    <property type="project" value="InterPro"/>
</dbReference>
<dbReference type="Proteomes" id="UP000321249">
    <property type="component" value="Unassembled WGS sequence"/>
</dbReference>
<dbReference type="SUPFAM" id="SSF88946">
    <property type="entry name" value="Sigma2 domain of RNA polymerase sigma factors"/>
    <property type="match status" value="1"/>
</dbReference>
<dbReference type="InterPro" id="IPR013324">
    <property type="entry name" value="RNA_pol_sigma_r3/r4-like"/>
</dbReference>
<keyword evidence="4" id="KW-0804">Transcription</keyword>
<dbReference type="RefSeq" id="WP_147043487.1">
    <property type="nucleotide sequence ID" value="NZ_BAABIR010000001.1"/>
</dbReference>
<dbReference type="InterPro" id="IPR036388">
    <property type="entry name" value="WH-like_DNA-bd_sf"/>
</dbReference>
<dbReference type="GO" id="GO:0016987">
    <property type="term" value="F:sigma factor activity"/>
    <property type="evidence" value="ECO:0007669"/>
    <property type="project" value="UniProtKB-KW"/>
</dbReference>
<dbReference type="EMBL" id="VOQQ01000001">
    <property type="protein sequence ID" value="TXC64081.1"/>
    <property type="molecule type" value="Genomic_DNA"/>
</dbReference>